<dbReference type="Gramene" id="Solyc11g013065.1.1">
    <property type="protein sequence ID" value="Solyc11g013065.1.1"/>
    <property type="gene ID" value="Solyc11g013065.1"/>
</dbReference>
<dbReference type="AlphaFoldDB" id="A0A3Q7ISD8"/>
<dbReference type="GO" id="GO:0032979">
    <property type="term" value="P:protein insertion into mitochondrial inner membrane from matrix"/>
    <property type="evidence" value="ECO:0000318"/>
    <property type="project" value="GO_Central"/>
</dbReference>
<protein>
    <submittedName>
        <fullName evidence="1">Uncharacterized protein</fullName>
    </submittedName>
</protein>
<reference evidence="1" key="2">
    <citation type="submission" date="2019-01" db="UniProtKB">
        <authorList>
            <consortium name="EnsemblPlants"/>
        </authorList>
    </citation>
    <scope>IDENTIFICATION</scope>
    <source>
        <strain evidence="1">cv. Heinz 1706</strain>
    </source>
</reference>
<proteinExistence type="predicted"/>
<sequence length="135" mass="15082">MRFDNIAVKLNGNSQTHLISISSQELHWPLGCLDLCNAHTKISSVDLVLNLTLDLGGILWFQNLTEVPSGVLGPVFPLLIAGLHYINVQNREGWPGEITVCFQRMRWIKVLKCDVKCEAKEKESPIKGAGNEEEK</sequence>
<name>A0A3Q7ISD8_SOLLC</name>
<evidence type="ECO:0000313" key="1">
    <source>
        <dbReference type="EnsemblPlants" id="Solyc11g013065.1.1"/>
    </source>
</evidence>
<organism evidence="1">
    <name type="scientific">Solanum lycopersicum</name>
    <name type="common">Tomato</name>
    <name type="synonym">Lycopersicon esculentum</name>
    <dbReference type="NCBI Taxonomy" id="4081"/>
    <lineage>
        <taxon>Eukaryota</taxon>
        <taxon>Viridiplantae</taxon>
        <taxon>Streptophyta</taxon>
        <taxon>Embryophyta</taxon>
        <taxon>Tracheophyta</taxon>
        <taxon>Spermatophyta</taxon>
        <taxon>Magnoliopsida</taxon>
        <taxon>eudicotyledons</taxon>
        <taxon>Gunneridae</taxon>
        <taxon>Pentapetalae</taxon>
        <taxon>asterids</taxon>
        <taxon>lamiids</taxon>
        <taxon>Solanales</taxon>
        <taxon>Solanaceae</taxon>
        <taxon>Solanoideae</taxon>
        <taxon>Solaneae</taxon>
        <taxon>Solanum</taxon>
        <taxon>Solanum subgen. Lycopersicon</taxon>
    </lineage>
</organism>
<dbReference type="GO" id="GO:0032977">
    <property type="term" value="F:membrane insertase activity"/>
    <property type="evidence" value="ECO:0000318"/>
    <property type="project" value="GO_Central"/>
</dbReference>
<dbReference type="InParanoid" id="A0A3Q7ISD8"/>
<accession>A0A3Q7ISD8</accession>
<reference evidence="1" key="1">
    <citation type="journal article" date="2012" name="Nature">
        <title>The tomato genome sequence provides insights into fleshy fruit evolution.</title>
        <authorList>
            <consortium name="Tomato Genome Consortium"/>
        </authorList>
    </citation>
    <scope>NUCLEOTIDE SEQUENCE [LARGE SCALE GENOMIC DNA]</scope>
    <source>
        <strain evidence="1">cv. Heinz 1706</strain>
    </source>
</reference>
<evidence type="ECO:0000313" key="2">
    <source>
        <dbReference type="Proteomes" id="UP000004994"/>
    </source>
</evidence>
<dbReference type="GO" id="GO:0005743">
    <property type="term" value="C:mitochondrial inner membrane"/>
    <property type="evidence" value="ECO:0000318"/>
    <property type="project" value="GO_Central"/>
</dbReference>
<dbReference type="Proteomes" id="UP000004994">
    <property type="component" value="Chromosome 11"/>
</dbReference>
<keyword evidence="2" id="KW-1185">Reference proteome</keyword>
<dbReference type="EnsemblPlants" id="Solyc11g013065.1.1">
    <property type="protein sequence ID" value="Solyc11g013065.1.1"/>
    <property type="gene ID" value="Solyc11g013065.1"/>
</dbReference>
<dbReference type="STRING" id="4081.A0A3Q7ISD8"/>